<reference evidence="2 3" key="1">
    <citation type="submission" date="2018-02" db="EMBL/GenBank/DDBJ databases">
        <title>Draft genome sequences of four Legionella pneumophila clinical strains isolated in Ontario.</title>
        <authorList>
            <person name="Fortuna A."/>
            <person name="Ramnarine R."/>
            <person name="Li A."/>
            <person name="Frantz C."/>
            <person name="Mallo G."/>
        </authorList>
    </citation>
    <scope>NUCLEOTIDE SEQUENCE [LARGE SCALE GENOMIC DNA]</scope>
    <source>
        <strain evidence="2 3">LG61</strain>
    </source>
</reference>
<accession>A0A2S6F284</accession>
<name>A0A2S6F284_LEGPN</name>
<dbReference type="GO" id="GO:0009134">
    <property type="term" value="P:nucleoside diphosphate catabolic process"/>
    <property type="evidence" value="ECO:0007669"/>
    <property type="project" value="TreeGrafter"/>
</dbReference>
<dbReference type="GO" id="GO:0017111">
    <property type="term" value="F:ribonucleoside triphosphate phosphatase activity"/>
    <property type="evidence" value="ECO:0007669"/>
    <property type="project" value="TreeGrafter"/>
</dbReference>
<dbReference type="OrthoDB" id="5640341at2"/>
<dbReference type="RefSeq" id="WP_027227672.1">
    <property type="nucleotide sequence ID" value="NZ_CP017601.1"/>
</dbReference>
<evidence type="ECO:0000256" key="1">
    <source>
        <dbReference type="ARBA" id="ARBA00022801"/>
    </source>
</evidence>
<dbReference type="GO" id="GO:0016020">
    <property type="term" value="C:membrane"/>
    <property type="evidence" value="ECO:0007669"/>
    <property type="project" value="TreeGrafter"/>
</dbReference>
<proteinExistence type="predicted"/>
<dbReference type="Gene3D" id="3.30.420.150">
    <property type="entry name" value="Exopolyphosphatase. Domain 2"/>
    <property type="match status" value="1"/>
</dbReference>
<dbReference type="PANTHER" id="PTHR11782">
    <property type="entry name" value="ADENOSINE/GUANOSINE DIPHOSPHATASE"/>
    <property type="match status" value="1"/>
</dbReference>
<organism evidence="2 3">
    <name type="scientific">Legionella pneumophila</name>
    <dbReference type="NCBI Taxonomy" id="446"/>
    <lineage>
        <taxon>Bacteria</taxon>
        <taxon>Pseudomonadati</taxon>
        <taxon>Pseudomonadota</taxon>
        <taxon>Gammaproteobacteria</taxon>
        <taxon>Legionellales</taxon>
        <taxon>Legionellaceae</taxon>
        <taxon>Legionella</taxon>
    </lineage>
</organism>
<gene>
    <name evidence="2" type="ORF">C3928_05570</name>
</gene>
<dbReference type="GO" id="GO:0045134">
    <property type="term" value="F:UDP phosphatase activity"/>
    <property type="evidence" value="ECO:0007669"/>
    <property type="project" value="TreeGrafter"/>
</dbReference>
<evidence type="ECO:0000313" key="2">
    <source>
        <dbReference type="EMBL" id="PPK31505.1"/>
    </source>
</evidence>
<keyword evidence="1" id="KW-0378">Hydrolase</keyword>
<comment type="caution">
    <text evidence="2">The sequence shown here is derived from an EMBL/GenBank/DDBJ whole genome shotgun (WGS) entry which is preliminary data.</text>
</comment>
<protein>
    <submittedName>
        <fullName evidence="2">Multidrug DMT transporter permease</fullName>
    </submittedName>
</protein>
<evidence type="ECO:0000313" key="3">
    <source>
        <dbReference type="Proteomes" id="UP000239239"/>
    </source>
</evidence>
<dbReference type="GO" id="GO:0004382">
    <property type="term" value="F:GDP phosphatase activity"/>
    <property type="evidence" value="ECO:0007669"/>
    <property type="project" value="TreeGrafter"/>
</dbReference>
<dbReference type="Pfam" id="PF01150">
    <property type="entry name" value="GDA1_CD39"/>
    <property type="match status" value="2"/>
</dbReference>
<dbReference type="AlphaFoldDB" id="A0A2S6F284"/>
<dbReference type="EMBL" id="PQWY01000010">
    <property type="protein sequence ID" value="PPK31505.1"/>
    <property type="molecule type" value="Genomic_DNA"/>
</dbReference>
<dbReference type="Gene3D" id="3.30.420.40">
    <property type="match status" value="1"/>
</dbReference>
<dbReference type="PROSITE" id="PS01238">
    <property type="entry name" value="GDA1_CD39_NTPASE"/>
    <property type="match status" value="1"/>
</dbReference>
<dbReference type="PANTHER" id="PTHR11782:SF83">
    <property type="entry name" value="GUANOSINE-DIPHOSPHATASE"/>
    <property type="match status" value="1"/>
</dbReference>
<dbReference type="Proteomes" id="UP000239239">
    <property type="component" value="Unassembled WGS sequence"/>
</dbReference>
<sequence length="381" mass="43531">MLRWSVLICISLFLPLSAYADKSECINHHCIAVIDAGSSSSRLHIYAYDLDETSTPIAIREIWNRKAVPGLSTIEHENKSVSAYMEKLFSDAPAVLMPVYFYSTAGMRLLPKTHHRNVNQLVADWFDRQYYWRLVTARTISGTEEGIFAWLATNYQLNLFQQESQPLAGVMDIGGASVQIVIPVLNPSLVDHEHTTTIRLYGREYTVFSHSFLGLGQNEMGHQFFDLKFCFPEEYELPSGRQARGDAYACKDEIAILVNSVHSVSRKIKSVLAANPIEKWYILGGITFMLNDKLFSLDNQYFTNRDLISFADQSICHQKWSTLEDLYPDNLMVFNYCMLPSYLYALLVHGYGLKSYQKVNFMPNSKNIDWTLGVVLQHKQS</sequence>
<dbReference type="InterPro" id="IPR000407">
    <property type="entry name" value="GDA1_CD39_NTPase"/>
</dbReference>